<dbReference type="AlphaFoldDB" id="B8FJ74"/>
<reference evidence="18 19" key="1">
    <citation type="journal article" date="2012" name="Environ. Microbiol.">
        <title>The genome sequence of Desulfatibacillum alkenivorans AK-01: a blueprint for anaerobic alkane oxidation.</title>
        <authorList>
            <person name="Callaghan A.V."/>
            <person name="Morris B.E."/>
            <person name="Pereira I.A."/>
            <person name="McInerney M.J."/>
            <person name="Austin R.N."/>
            <person name="Groves J.T."/>
            <person name="Kukor J.J."/>
            <person name="Suflita J.M."/>
            <person name="Young L.Y."/>
            <person name="Zylstra G.J."/>
            <person name="Wawrik B."/>
        </authorList>
    </citation>
    <scope>NUCLEOTIDE SEQUENCE [LARGE SCALE GENOMIC DNA]</scope>
    <source>
        <strain evidence="18 19">AK-01</strain>
    </source>
</reference>
<dbReference type="InterPro" id="IPR050765">
    <property type="entry name" value="Riboflavin_Biosynth_HTPR"/>
</dbReference>
<organism evidence="18 19">
    <name type="scientific">Desulfatibacillum aliphaticivorans</name>
    <dbReference type="NCBI Taxonomy" id="218208"/>
    <lineage>
        <taxon>Bacteria</taxon>
        <taxon>Pseudomonadati</taxon>
        <taxon>Thermodesulfobacteriota</taxon>
        <taxon>Desulfobacteria</taxon>
        <taxon>Desulfobacterales</taxon>
        <taxon>Desulfatibacillaceae</taxon>
        <taxon>Desulfatibacillum</taxon>
    </lineage>
</organism>
<dbReference type="PIRSF" id="PIRSF006769">
    <property type="entry name" value="RibD"/>
    <property type="match status" value="1"/>
</dbReference>
<dbReference type="InterPro" id="IPR002125">
    <property type="entry name" value="CMP_dCMP_dom"/>
</dbReference>
<evidence type="ECO:0000256" key="4">
    <source>
        <dbReference type="ARBA" id="ARBA00005259"/>
    </source>
</evidence>
<feature type="binding site" evidence="16">
    <location>
        <position position="52"/>
    </location>
    <ligand>
        <name>Zn(2+)</name>
        <dbReference type="ChEBI" id="CHEBI:29105"/>
        <note>catalytic</note>
    </ligand>
</feature>
<evidence type="ECO:0000256" key="14">
    <source>
        <dbReference type="PIRSR" id="PIRSR006769-1"/>
    </source>
</evidence>
<dbReference type="InterPro" id="IPR016192">
    <property type="entry name" value="APOBEC/CMP_deaminase_Zn-bd"/>
</dbReference>
<dbReference type="GO" id="GO:0008270">
    <property type="term" value="F:zinc ion binding"/>
    <property type="evidence" value="ECO:0007669"/>
    <property type="project" value="InterPro"/>
</dbReference>
<comment type="catalytic activity">
    <reaction evidence="13">
        <text>2,5-diamino-6-hydroxy-4-(5-phosphoribosylamino)-pyrimidine + H2O + H(+) = 5-amino-6-(5-phospho-D-ribosylamino)uracil + NH4(+)</text>
        <dbReference type="Rhea" id="RHEA:21868"/>
        <dbReference type="ChEBI" id="CHEBI:15377"/>
        <dbReference type="ChEBI" id="CHEBI:15378"/>
        <dbReference type="ChEBI" id="CHEBI:28938"/>
        <dbReference type="ChEBI" id="CHEBI:58453"/>
        <dbReference type="ChEBI" id="CHEBI:58614"/>
        <dbReference type="EC" id="3.5.4.26"/>
    </reaction>
</comment>
<evidence type="ECO:0000256" key="9">
    <source>
        <dbReference type="ARBA" id="ARBA00022833"/>
    </source>
</evidence>
<keyword evidence="12" id="KW-0511">Multifunctional enzyme</keyword>
<name>B8FJ74_DESAL</name>
<dbReference type="eggNOG" id="COG0117">
    <property type="taxonomic scope" value="Bacteria"/>
</dbReference>
<keyword evidence="19" id="KW-1185">Reference proteome</keyword>
<evidence type="ECO:0000256" key="7">
    <source>
        <dbReference type="ARBA" id="ARBA00022723"/>
    </source>
</evidence>
<evidence type="ECO:0000313" key="19">
    <source>
        <dbReference type="Proteomes" id="UP000000739"/>
    </source>
</evidence>
<dbReference type="FunFam" id="3.40.140.10:FF:000025">
    <property type="entry name" value="Riboflavin biosynthesis protein RibD"/>
    <property type="match status" value="1"/>
</dbReference>
<dbReference type="PROSITE" id="PS51747">
    <property type="entry name" value="CYT_DCMP_DEAMINASES_2"/>
    <property type="match status" value="1"/>
</dbReference>
<comment type="pathway">
    <text evidence="3 13">Cofactor biosynthesis; riboflavin biosynthesis; 5-amino-6-(D-ribitylamino)uracil from GTP: step 3/4.</text>
</comment>
<evidence type="ECO:0000256" key="3">
    <source>
        <dbReference type="ARBA" id="ARBA00004910"/>
    </source>
</evidence>
<keyword evidence="10 13" id="KW-0521">NADP</keyword>
<gene>
    <name evidence="18" type="ordered locus">Dalk_3312</name>
</gene>
<protein>
    <recommendedName>
        <fullName evidence="13">Riboflavin biosynthesis protein RibD</fullName>
    </recommendedName>
    <domain>
        <recommendedName>
            <fullName evidence="13">Diaminohydroxyphosphoribosylaminopyrimidine deaminase</fullName>
            <shortName evidence="13">DRAP deaminase</shortName>
            <ecNumber evidence="13">3.5.4.26</ecNumber>
        </recommendedName>
        <alternativeName>
            <fullName evidence="13">Riboflavin-specific deaminase</fullName>
        </alternativeName>
    </domain>
    <domain>
        <recommendedName>
            <fullName evidence="13">5-amino-6-(5-phosphoribosylamino)uracil reductase</fullName>
            <ecNumber evidence="13">1.1.1.193</ecNumber>
        </recommendedName>
        <alternativeName>
            <fullName evidence="13">HTP reductase</fullName>
        </alternativeName>
    </domain>
</protein>
<dbReference type="GO" id="GO:0008835">
    <property type="term" value="F:diaminohydroxyphosphoribosylaminopyrimidine deaminase activity"/>
    <property type="evidence" value="ECO:0007669"/>
    <property type="project" value="UniProtKB-EC"/>
</dbReference>
<feature type="active site" description="Proton donor" evidence="14">
    <location>
        <position position="54"/>
    </location>
</feature>
<dbReference type="NCBIfam" id="TIGR00326">
    <property type="entry name" value="eubact_ribD"/>
    <property type="match status" value="1"/>
</dbReference>
<evidence type="ECO:0000256" key="10">
    <source>
        <dbReference type="ARBA" id="ARBA00022857"/>
    </source>
</evidence>
<evidence type="ECO:0000313" key="18">
    <source>
        <dbReference type="EMBL" id="ACL05001.1"/>
    </source>
</evidence>
<dbReference type="GO" id="GO:0008703">
    <property type="term" value="F:5-amino-6-(5-phosphoribosylamino)uracil reductase activity"/>
    <property type="evidence" value="ECO:0007669"/>
    <property type="project" value="UniProtKB-EC"/>
</dbReference>
<feature type="binding site" evidence="15">
    <location>
        <position position="155"/>
    </location>
    <ligand>
        <name>NADP(+)</name>
        <dbReference type="ChEBI" id="CHEBI:58349"/>
    </ligand>
</feature>
<dbReference type="PROSITE" id="PS00903">
    <property type="entry name" value="CYT_DCMP_DEAMINASES_1"/>
    <property type="match status" value="1"/>
</dbReference>
<comment type="similarity">
    <text evidence="4 13">In the N-terminal section; belongs to the cytidine and deoxycytidylate deaminase family.</text>
</comment>
<dbReference type="UniPathway" id="UPA00275">
    <property type="reaction ID" value="UER00401"/>
</dbReference>
<dbReference type="Pfam" id="PF00383">
    <property type="entry name" value="dCMP_cyt_deam_1"/>
    <property type="match status" value="1"/>
</dbReference>
<evidence type="ECO:0000256" key="5">
    <source>
        <dbReference type="ARBA" id="ARBA00007417"/>
    </source>
</evidence>
<dbReference type="InterPro" id="IPR024072">
    <property type="entry name" value="DHFR-like_dom_sf"/>
</dbReference>
<evidence type="ECO:0000256" key="16">
    <source>
        <dbReference type="PIRSR" id="PIRSR006769-3"/>
    </source>
</evidence>
<dbReference type="GO" id="GO:0050661">
    <property type="term" value="F:NADP binding"/>
    <property type="evidence" value="ECO:0007669"/>
    <property type="project" value="InterPro"/>
</dbReference>
<feature type="binding site" evidence="15">
    <location>
        <position position="185"/>
    </location>
    <ligand>
        <name>substrate</name>
    </ligand>
</feature>
<dbReference type="EMBL" id="CP001322">
    <property type="protein sequence ID" value="ACL05001.1"/>
    <property type="molecule type" value="Genomic_DNA"/>
</dbReference>
<evidence type="ECO:0000256" key="2">
    <source>
        <dbReference type="ARBA" id="ARBA00004882"/>
    </source>
</evidence>
<dbReference type="Gene3D" id="3.40.430.10">
    <property type="entry name" value="Dihydrofolate Reductase, subunit A"/>
    <property type="match status" value="1"/>
</dbReference>
<dbReference type="NCBIfam" id="TIGR00227">
    <property type="entry name" value="ribD_Cterm"/>
    <property type="match status" value="1"/>
</dbReference>
<dbReference type="EC" id="1.1.1.193" evidence="13"/>
<dbReference type="EC" id="3.5.4.26" evidence="13"/>
<feature type="binding site" evidence="15">
    <location>
        <position position="171"/>
    </location>
    <ligand>
        <name>NADP(+)</name>
        <dbReference type="ChEBI" id="CHEBI:58349"/>
    </ligand>
</feature>
<dbReference type="InterPro" id="IPR016193">
    <property type="entry name" value="Cytidine_deaminase-like"/>
</dbReference>
<dbReference type="CDD" id="cd01284">
    <property type="entry name" value="Riboflavin_deaminase-reductase"/>
    <property type="match status" value="1"/>
</dbReference>
<dbReference type="Proteomes" id="UP000000739">
    <property type="component" value="Chromosome"/>
</dbReference>
<feature type="domain" description="CMP/dCMP-type deaminase" evidence="17">
    <location>
        <begin position="3"/>
        <end position="123"/>
    </location>
</feature>
<comment type="function">
    <text evidence="1 13">Converts 2,5-diamino-6-(ribosylamino)-4(3h)-pyrimidinone 5'-phosphate into 5-amino-6-(ribosylamino)-2,4(1h,3h)-pyrimidinedione 5'-phosphate.</text>
</comment>
<comment type="catalytic activity">
    <reaction evidence="13">
        <text>5-amino-6-(5-phospho-D-ribitylamino)uracil + NADP(+) = 5-amino-6-(5-phospho-D-ribosylamino)uracil + NADPH + H(+)</text>
        <dbReference type="Rhea" id="RHEA:17845"/>
        <dbReference type="ChEBI" id="CHEBI:15378"/>
        <dbReference type="ChEBI" id="CHEBI:57783"/>
        <dbReference type="ChEBI" id="CHEBI:58349"/>
        <dbReference type="ChEBI" id="CHEBI:58421"/>
        <dbReference type="ChEBI" id="CHEBI:58453"/>
        <dbReference type="EC" id="1.1.1.193"/>
    </reaction>
</comment>
<dbReference type="PANTHER" id="PTHR38011">
    <property type="entry name" value="DIHYDROFOLATE REDUCTASE FAMILY PROTEIN (AFU_ORTHOLOGUE AFUA_8G06820)"/>
    <property type="match status" value="1"/>
</dbReference>
<dbReference type="Pfam" id="PF01872">
    <property type="entry name" value="RibD_C"/>
    <property type="match status" value="1"/>
</dbReference>
<keyword evidence="11 13" id="KW-0560">Oxidoreductase</keyword>
<comment type="similarity">
    <text evidence="5 13">In the C-terminal section; belongs to the HTP reductase family.</text>
</comment>
<accession>B8FJ74</accession>
<feature type="binding site" evidence="15">
    <location>
        <position position="197"/>
    </location>
    <ligand>
        <name>NADP(+)</name>
        <dbReference type="ChEBI" id="CHEBI:58349"/>
    </ligand>
</feature>
<dbReference type="InterPro" id="IPR011549">
    <property type="entry name" value="RibD_C"/>
</dbReference>
<feature type="binding site" evidence="15">
    <location>
        <position position="169"/>
    </location>
    <ligand>
        <name>NADP(+)</name>
        <dbReference type="ChEBI" id="CHEBI:58349"/>
    </ligand>
</feature>
<feature type="binding site" evidence="16">
    <location>
        <position position="77"/>
    </location>
    <ligand>
        <name>Zn(2+)</name>
        <dbReference type="ChEBI" id="CHEBI:29105"/>
        <note>catalytic</note>
    </ligand>
</feature>
<evidence type="ECO:0000256" key="13">
    <source>
        <dbReference type="PIRNR" id="PIRNR006769"/>
    </source>
</evidence>
<dbReference type="SUPFAM" id="SSF53927">
    <property type="entry name" value="Cytidine deaminase-like"/>
    <property type="match status" value="1"/>
</dbReference>
<keyword evidence="7 13" id="KW-0479">Metal-binding</keyword>
<sequence length="372" mass="40249">MKKQDTQYMRQALALAEKGTGNTSPNPMVGAVIVKDGKVIGQGWHKKAGGPHAEIFALEEAGADAKGATMYVTLEPCNHHGKTPPCSHAVLKAGIAKVIAAIKDPNPKAQGGLKYLQENGVETQWGVCEAEARKQNEFFIKHVTTGRPFVVCKCAATLDGRIATRIGDSKWITGEESRAYVHKMRHAMDAILVGINTVRMDDPSLTARLEDGQGNDPLRVILDSRLSMDPSAKMLRQDSDSGTLIFCGPQAPEVKRDALEKAGAEIVEAPEMSGFLNLDFICRNLGERGLNSLLIEGGGHVHSSALKSGVVDKVCLFYAPKILCGDDGVPMFAGPGPDFMADSIELKDITLHRFGNDFMVEGYVMDLFDERD</sequence>
<keyword evidence="9 13" id="KW-0862">Zinc</keyword>
<dbReference type="KEGG" id="dal:Dalk_3312"/>
<dbReference type="InterPro" id="IPR004794">
    <property type="entry name" value="Eubact_RibD"/>
</dbReference>
<evidence type="ECO:0000256" key="1">
    <source>
        <dbReference type="ARBA" id="ARBA00002151"/>
    </source>
</evidence>
<feature type="binding site" evidence="15">
    <location>
        <position position="205"/>
    </location>
    <ligand>
        <name>substrate</name>
    </ligand>
</feature>
<feature type="binding site" evidence="15">
    <location>
        <position position="208"/>
    </location>
    <ligand>
        <name>substrate</name>
    </ligand>
</feature>
<feature type="binding site" evidence="15">
    <location>
        <position position="224"/>
    </location>
    <ligand>
        <name>NADP(+)</name>
        <dbReference type="ChEBI" id="CHEBI:58349"/>
    </ligand>
</feature>
<dbReference type="GO" id="GO:0009231">
    <property type="term" value="P:riboflavin biosynthetic process"/>
    <property type="evidence" value="ECO:0007669"/>
    <property type="project" value="UniProtKB-UniPathway"/>
</dbReference>
<evidence type="ECO:0000256" key="8">
    <source>
        <dbReference type="ARBA" id="ARBA00022801"/>
    </source>
</evidence>
<feature type="binding site" evidence="16">
    <location>
        <position position="86"/>
    </location>
    <ligand>
        <name>Zn(2+)</name>
        <dbReference type="ChEBI" id="CHEBI:29105"/>
        <note>catalytic</note>
    </ligand>
</feature>
<feature type="binding site" evidence="15">
    <location>
        <position position="201"/>
    </location>
    <ligand>
        <name>NADP(+)</name>
        <dbReference type="ChEBI" id="CHEBI:58349"/>
    </ligand>
</feature>
<keyword evidence="6 13" id="KW-0686">Riboflavin biosynthesis</keyword>
<proteinExistence type="inferred from homology"/>
<comment type="pathway">
    <text evidence="2 13">Cofactor biosynthesis; riboflavin biosynthesis; 5-amino-6-(D-ribitylamino)uracil from GTP: step 2/4.</text>
</comment>
<dbReference type="HOGENOM" id="CLU_036590_1_1_7"/>
<dbReference type="Gene3D" id="3.40.140.10">
    <property type="entry name" value="Cytidine Deaminase, domain 2"/>
    <property type="match status" value="1"/>
</dbReference>
<dbReference type="RefSeq" id="WP_015948060.1">
    <property type="nucleotide sequence ID" value="NC_011768.1"/>
</dbReference>
<feature type="binding site" evidence="15">
    <location>
        <position position="296"/>
    </location>
    <ligand>
        <name>substrate</name>
    </ligand>
</feature>
<evidence type="ECO:0000256" key="15">
    <source>
        <dbReference type="PIRSR" id="PIRSR006769-2"/>
    </source>
</evidence>
<evidence type="ECO:0000256" key="12">
    <source>
        <dbReference type="ARBA" id="ARBA00023268"/>
    </source>
</evidence>
<dbReference type="SUPFAM" id="SSF53597">
    <property type="entry name" value="Dihydrofolate reductase-like"/>
    <property type="match status" value="1"/>
</dbReference>
<dbReference type="PANTHER" id="PTHR38011:SF7">
    <property type="entry name" value="2,5-DIAMINO-6-RIBOSYLAMINO-4(3H)-PYRIMIDINONE 5'-PHOSPHATE REDUCTASE"/>
    <property type="match status" value="1"/>
</dbReference>
<evidence type="ECO:0000256" key="11">
    <source>
        <dbReference type="ARBA" id="ARBA00023002"/>
    </source>
</evidence>
<feature type="binding site" evidence="15">
    <location>
        <begin position="298"/>
        <end position="304"/>
    </location>
    <ligand>
        <name>NADP(+)</name>
        <dbReference type="ChEBI" id="CHEBI:58349"/>
    </ligand>
</feature>
<evidence type="ECO:0000256" key="6">
    <source>
        <dbReference type="ARBA" id="ARBA00022619"/>
    </source>
</evidence>
<dbReference type="InterPro" id="IPR002734">
    <property type="entry name" value="RibDG_C"/>
</dbReference>
<comment type="cofactor">
    <cofactor evidence="13 16">
        <name>Zn(2+)</name>
        <dbReference type="ChEBI" id="CHEBI:29105"/>
    </cofactor>
    <text evidence="13 16">Binds 1 zinc ion.</text>
</comment>
<dbReference type="eggNOG" id="COG1985">
    <property type="taxonomic scope" value="Bacteria"/>
</dbReference>
<evidence type="ECO:0000259" key="17">
    <source>
        <dbReference type="PROSITE" id="PS51747"/>
    </source>
</evidence>
<keyword evidence="8 13" id="KW-0378">Hydrolase</keyword>